<dbReference type="InterPro" id="IPR040079">
    <property type="entry name" value="Glutathione_S-Trfase"/>
</dbReference>
<dbReference type="PROSITE" id="PS50405">
    <property type="entry name" value="GST_CTER"/>
    <property type="match status" value="1"/>
</dbReference>
<dbReference type="PANTHER" id="PTHR44051:SF8">
    <property type="entry name" value="GLUTATHIONE S-TRANSFERASE GSTA"/>
    <property type="match status" value="1"/>
</dbReference>
<reference evidence="5 6" key="1">
    <citation type="submission" date="2019-03" db="EMBL/GenBank/DDBJ databases">
        <title>Rhodosporidium diobovatum UCD-FST 08-225 genome sequencing, assembly, and annotation.</title>
        <authorList>
            <person name="Fakankun I.U."/>
            <person name="Fristensky B."/>
            <person name="Levin D.B."/>
        </authorList>
    </citation>
    <scope>NUCLEOTIDE SEQUENCE [LARGE SCALE GENOMIC DNA]</scope>
    <source>
        <strain evidence="5 6">UCD-FST 08-225</strain>
    </source>
</reference>
<dbReference type="SFLD" id="SFLDS00019">
    <property type="entry name" value="Glutathione_Transferase_(cytos"/>
    <property type="match status" value="1"/>
</dbReference>
<dbReference type="Pfam" id="PF00043">
    <property type="entry name" value="GST_C"/>
    <property type="match status" value="1"/>
</dbReference>
<feature type="domain" description="GST N-terminal" evidence="3">
    <location>
        <begin position="1"/>
        <end position="34"/>
    </location>
</feature>
<keyword evidence="5" id="KW-0808">Transferase</keyword>
<keyword evidence="6" id="KW-1185">Reference proteome</keyword>
<feature type="domain" description="GST C-terminal" evidence="4">
    <location>
        <begin position="40"/>
        <end position="170"/>
    </location>
</feature>
<name>A0A5C5G5A8_9BASI</name>
<dbReference type="SUPFAM" id="SSF47616">
    <property type="entry name" value="GST C-terminal domain-like"/>
    <property type="match status" value="1"/>
</dbReference>
<dbReference type="Gene3D" id="3.40.30.10">
    <property type="entry name" value="Glutaredoxin"/>
    <property type="match status" value="1"/>
</dbReference>
<organism evidence="5 6">
    <name type="scientific">Rhodotorula diobovata</name>
    <dbReference type="NCBI Taxonomy" id="5288"/>
    <lineage>
        <taxon>Eukaryota</taxon>
        <taxon>Fungi</taxon>
        <taxon>Dikarya</taxon>
        <taxon>Basidiomycota</taxon>
        <taxon>Pucciniomycotina</taxon>
        <taxon>Microbotryomycetes</taxon>
        <taxon>Sporidiobolales</taxon>
        <taxon>Sporidiobolaceae</taxon>
        <taxon>Rhodotorula</taxon>
    </lineage>
</organism>
<dbReference type="AlphaFoldDB" id="A0A5C5G5A8"/>
<feature type="region of interest" description="Disordered" evidence="2">
    <location>
        <begin position="174"/>
        <end position="200"/>
    </location>
</feature>
<dbReference type="OrthoDB" id="422574at2759"/>
<accession>A0A5C5G5A8</accession>
<comment type="caution">
    <text evidence="5">The sequence shown here is derived from an EMBL/GenBank/DDBJ whole genome shotgun (WGS) entry which is preliminary data.</text>
</comment>
<dbReference type="PANTHER" id="PTHR44051">
    <property type="entry name" value="GLUTATHIONE S-TRANSFERASE-RELATED"/>
    <property type="match status" value="1"/>
</dbReference>
<proteinExistence type="inferred from homology"/>
<gene>
    <name evidence="5" type="ORF">DMC30DRAFT_387011</name>
</gene>
<dbReference type="Gene3D" id="1.20.1050.10">
    <property type="match status" value="1"/>
</dbReference>
<dbReference type="PROSITE" id="PS50404">
    <property type="entry name" value="GST_NTER"/>
    <property type="match status" value="1"/>
</dbReference>
<protein>
    <submittedName>
        <fullName evidence="5">Glutathione S-transferase</fullName>
    </submittedName>
</protein>
<evidence type="ECO:0000259" key="4">
    <source>
        <dbReference type="PROSITE" id="PS50405"/>
    </source>
</evidence>
<sequence>MPALLHNRPDKPPLAVFESASILLYLARTFDKGFRFHFEDDDLEQEMLDWCFWQMSNLGPAQGNCNFWVRYRDEEQRNDFAKERYLIETKRCYQVLNDRLATRQYIVGDKLSLADMCSQPWIRCHFWCGIDLAPYPHLEAWHDRIERLPVILDALKVPSQDLVTRIKQDPELEGRIMDGMRKKREEEREKRTREEALAAE</sequence>
<dbReference type="InterPro" id="IPR004046">
    <property type="entry name" value="GST_C"/>
</dbReference>
<dbReference type="InterPro" id="IPR010987">
    <property type="entry name" value="Glutathione-S-Trfase_C-like"/>
</dbReference>
<dbReference type="STRING" id="5288.A0A5C5G5A8"/>
<evidence type="ECO:0000259" key="3">
    <source>
        <dbReference type="PROSITE" id="PS50404"/>
    </source>
</evidence>
<comment type="similarity">
    <text evidence="1">Belongs to the GST superfamily.</text>
</comment>
<dbReference type="Proteomes" id="UP000311382">
    <property type="component" value="Unassembled WGS sequence"/>
</dbReference>
<evidence type="ECO:0000256" key="2">
    <source>
        <dbReference type="SAM" id="MobiDB-lite"/>
    </source>
</evidence>
<dbReference type="SFLD" id="SFLDG00358">
    <property type="entry name" value="Main_(cytGST)"/>
    <property type="match status" value="1"/>
</dbReference>
<evidence type="ECO:0000313" key="5">
    <source>
        <dbReference type="EMBL" id="TNY24293.1"/>
    </source>
</evidence>
<dbReference type="InterPro" id="IPR036282">
    <property type="entry name" value="Glutathione-S-Trfase_C_sf"/>
</dbReference>
<dbReference type="GO" id="GO:0016740">
    <property type="term" value="F:transferase activity"/>
    <property type="evidence" value="ECO:0007669"/>
    <property type="project" value="UniProtKB-KW"/>
</dbReference>
<dbReference type="InterPro" id="IPR004045">
    <property type="entry name" value="Glutathione_S-Trfase_N"/>
</dbReference>
<evidence type="ECO:0000256" key="1">
    <source>
        <dbReference type="ARBA" id="ARBA00007409"/>
    </source>
</evidence>
<evidence type="ECO:0000313" key="6">
    <source>
        <dbReference type="Proteomes" id="UP000311382"/>
    </source>
</evidence>
<dbReference type="EMBL" id="SOZI01000003">
    <property type="protein sequence ID" value="TNY24293.1"/>
    <property type="molecule type" value="Genomic_DNA"/>
</dbReference>